<dbReference type="GO" id="GO:0003676">
    <property type="term" value="F:nucleic acid binding"/>
    <property type="evidence" value="ECO:0007669"/>
    <property type="project" value="InterPro"/>
</dbReference>
<sequence length="383" mass="43571">MYADDADFSDVYKACDKTAFGKFYKHDGYLFKESKLYVPSYSMRELLVRETHGGGLMGHFGVKISLDILHEHFFWPKMKKDVNRICGGCITCRKAKSKVLPHGLYTPLAVPSEPWVDISRDFVLGLPRTKRGRDSIFVVVDRFSKIAHFIPCHKTNDATNIADLFFREIVRLHGVSRSIVSDRDVKFLSYFWKVLSSLDGQKKAELVKSLHERVRLQIAQKNEWVASQANKGRRRVIFELGDWVWVHMRKERFPAHRKTKLHPRGDGPFQILEKINDNAYKVDLSGEYKVSATFNVSDLSPFDVGEDSWSNPFEERGNDGNQGGPSLKDPLQVPDGPITRSRAKKIKEAMQGLVQSTWDEASKSPTIKVTHNLCGVLPCNLGS</sequence>
<evidence type="ECO:0000313" key="4">
    <source>
        <dbReference type="EMBL" id="SPD03279.1"/>
    </source>
</evidence>
<name>A0A2N9GV62_FAGSY</name>
<dbReference type="Gene3D" id="1.10.340.70">
    <property type="match status" value="1"/>
</dbReference>
<evidence type="ECO:0000256" key="1">
    <source>
        <dbReference type="SAM" id="MobiDB-lite"/>
    </source>
</evidence>
<gene>
    <name evidence="4" type="ORF">FSB_LOCUS31161</name>
</gene>
<dbReference type="InterPro" id="IPR036397">
    <property type="entry name" value="RNaseH_sf"/>
</dbReference>
<dbReference type="SUPFAM" id="SSF53098">
    <property type="entry name" value="Ribonuclease H-like"/>
    <property type="match status" value="1"/>
</dbReference>
<dbReference type="Pfam" id="PF17921">
    <property type="entry name" value="Integrase_H2C2"/>
    <property type="match status" value="1"/>
</dbReference>
<proteinExistence type="predicted"/>
<protein>
    <submittedName>
        <fullName evidence="4">Uncharacterized protein</fullName>
    </submittedName>
</protein>
<evidence type="ECO:0000259" key="2">
    <source>
        <dbReference type="Pfam" id="PF17921"/>
    </source>
</evidence>
<dbReference type="InterPro" id="IPR012337">
    <property type="entry name" value="RNaseH-like_sf"/>
</dbReference>
<dbReference type="Gene3D" id="3.30.420.10">
    <property type="entry name" value="Ribonuclease H-like superfamily/Ribonuclease H"/>
    <property type="match status" value="1"/>
</dbReference>
<feature type="domain" description="Integrase zinc-binding" evidence="2">
    <location>
        <begin position="42"/>
        <end position="97"/>
    </location>
</feature>
<evidence type="ECO:0000259" key="3">
    <source>
        <dbReference type="Pfam" id="PF24626"/>
    </source>
</evidence>
<feature type="domain" description="Tf2-1-like SH3-like" evidence="3">
    <location>
        <begin position="241"/>
        <end position="302"/>
    </location>
</feature>
<accession>A0A2N9GV62</accession>
<dbReference type="InterPro" id="IPR041588">
    <property type="entry name" value="Integrase_H2C2"/>
</dbReference>
<dbReference type="EMBL" id="OIVN01002397">
    <property type="protein sequence ID" value="SPD03279.1"/>
    <property type="molecule type" value="Genomic_DNA"/>
</dbReference>
<dbReference type="AlphaFoldDB" id="A0A2N9GV62"/>
<feature type="region of interest" description="Disordered" evidence="1">
    <location>
        <begin position="307"/>
        <end position="338"/>
    </location>
</feature>
<dbReference type="InterPro" id="IPR056924">
    <property type="entry name" value="SH3_Tf2-1"/>
</dbReference>
<reference evidence="4" key="1">
    <citation type="submission" date="2018-02" db="EMBL/GenBank/DDBJ databases">
        <authorList>
            <person name="Cohen D.B."/>
            <person name="Kent A.D."/>
        </authorList>
    </citation>
    <scope>NUCLEOTIDE SEQUENCE</scope>
</reference>
<organism evidence="4">
    <name type="scientific">Fagus sylvatica</name>
    <name type="common">Beechnut</name>
    <dbReference type="NCBI Taxonomy" id="28930"/>
    <lineage>
        <taxon>Eukaryota</taxon>
        <taxon>Viridiplantae</taxon>
        <taxon>Streptophyta</taxon>
        <taxon>Embryophyta</taxon>
        <taxon>Tracheophyta</taxon>
        <taxon>Spermatophyta</taxon>
        <taxon>Magnoliopsida</taxon>
        <taxon>eudicotyledons</taxon>
        <taxon>Gunneridae</taxon>
        <taxon>Pentapetalae</taxon>
        <taxon>rosids</taxon>
        <taxon>fabids</taxon>
        <taxon>Fagales</taxon>
        <taxon>Fagaceae</taxon>
        <taxon>Fagus</taxon>
    </lineage>
</organism>
<dbReference type="PANTHER" id="PTHR35046:SF9">
    <property type="entry name" value="RNA-DIRECTED DNA POLYMERASE"/>
    <property type="match status" value="1"/>
</dbReference>
<dbReference type="PANTHER" id="PTHR35046">
    <property type="entry name" value="ZINC KNUCKLE (CCHC-TYPE) FAMILY PROTEIN"/>
    <property type="match status" value="1"/>
</dbReference>
<dbReference type="Pfam" id="PF24626">
    <property type="entry name" value="SH3_Tf2-1"/>
    <property type="match status" value="1"/>
</dbReference>